<name>A0A2R5ENF6_9BACL</name>
<comment type="caution">
    <text evidence="3">The sequence shown here is derived from an EMBL/GenBank/DDBJ whole genome shotgun (WGS) entry which is preliminary data.</text>
</comment>
<dbReference type="EMBL" id="BDQX01000160">
    <property type="protein sequence ID" value="GBG08226.1"/>
    <property type="molecule type" value="Genomic_DNA"/>
</dbReference>
<evidence type="ECO:0000256" key="1">
    <source>
        <dbReference type="SAM" id="MobiDB-lite"/>
    </source>
</evidence>
<evidence type="ECO:0000313" key="4">
    <source>
        <dbReference type="Proteomes" id="UP000245202"/>
    </source>
</evidence>
<feature type="non-terminal residue" evidence="3">
    <location>
        <position position="1"/>
    </location>
</feature>
<feature type="domain" description="SLH" evidence="2">
    <location>
        <begin position="406"/>
        <end position="469"/>
    </location>
</feature>
<dbReference type="InterPro" id="IPR051465">
    <property type="entry name" value="Cell_Envelope_Struct_Comp"/>
</dbReference>
<sequence length="588" mass="63556">LYADRTSNGTAGDPFYQDASSATARYVRLTVTGTGDPGAWVSVWEMEVLNAEGHNVALNQPTTASSSSSLPSNATDGHIFQKSPSPFPESGLVGQSLVSTGHSYADQYMAYMGAAYYRLYLLTDDAVYLNFAKLLQNNANYTADWKGDWGYAHPGLVEEGGSVTELQYYGIGVWLLWNTVAQLEPLSILEDRFGSMSIDEIEQLPIEQRKALNGQSAGHPVYPVSPVTGSNQDSEVTIELADGKQTVSVAKGKSKAIIRTEQWKEVPVQFAANGAVMTVEPKVLKALLEEANYPVGASFQFELALAADRIEAPEQDADLRLGGPLYNISIAIILPNGTITYSEEVFGGVEISLPYDDEGLDENLLGMYFYNKQTRLWEYTGGEADSDSKLVTAKFHHLSLYAVFEFNKTFEDVPKSHWAHSSIKFLASRYVMEGYPSGLFEPAQAVTRAEFVVLLARALKLEPEASRGVFADVKEGAWYEGAVLSAYKAGIIAGVGGGRFAPNESISRQEIAVMVTRAAGLVEADLGLLTYADFDQAADWAKGAIQAVSSAGLMQGKPGLLFAPEAPASRAEVATVMMNFLEPIGGSD</sequence>
<dbReference type="PROSITE" id="PS51272">
    <property type="entry name" value="SLH"/>
    <property type="match status" value="3"/>
</dbReference>
<protein>
    <recommendedName>
        <fullName evidence="2">SLH domain-containing protein</fullName>
    </recommendedName>
</protein>
<accession>A0A2R5ENF6</accession>
<feature type="compositionally biased region" description="Low complexity" evidence="1">
    <location>
        <begin position="59"/>
        <end position="74"/>
    </location>
</feature>
<proteinExistence type="predicted"/>
<feature type="region of interest" description="Disordered" evidence="1">
    <location>
        <begin position="59"/>
        <end position="81"/>
    </location>
</feature>
<dbReference type="Proteomes" id="UP000245202">
    <property type="component" value="Unassembled WGS sequence"/>
</dbReference>
<feature type="domain" description="SLH" evidence="2">
    <location>
        <begin position="528"/>
        <end position="588"/>
    </location>
</feature>
<keyword evidence="4" id="KW-1185">Reference proteome</keyword>
<dbReference type="Pfam" id="PF00395">
    <property type="entry name" value="SLH"/>
    <property type="match status" value="3"/>
</dbReference>
<evidence type="ECO:0000259" key="2">
    <source>
        <dbReference type="PROSITE" id="PS51272"/>
    </source>
</evidence>
<reference evidence="3 4" key="1">
    <citation type="submission" date="2017-08" db="EMBL/GenBank/DDBJ databases">
        <title>Substantial Increase in Enzyme Production by Combined Drug-Resistance Mutations in Paenibacillus agaridevorans.</title>
        <authorList>
            <person name="Tanaka Y."/>
            <person name="Funane K."/>
            <person name="Hosaka T."/>
            <person name="Shiwa Y."/>
            <person name="Fujita N."/>
            <person name="Miyazaki T."/>
            <person name="Yoshikawa H."/>
            <person name="Murakami K."/>
            <person name="Kasahara K."/>
            <person name="Inaoka T."/>
            <person name="Hiraga Y."/>
            <person name="Ochi K."/>
        </authorList>
    </citation>
    <scope>NUCLEOTIDE SEQUENCE [LARGE SCALE GENOMIC DNA]</scope>
    <source>
        <strain evidence="3 4">T-3040</strain>
    </source>
</reference>
<dbReference type="RefSeq" id="WP_146200430.1">
    <property type="nucleotide sequence ID" value="NZ_BDQX01000160.1"/>
</dbReference>
<dbReference type="InterPro" id="IPR001119">
    <property type="entry name" value="SLH_dom"/>
</dbReference>
<gene>
    <name evidence="3" type="ORF">PAT3040_02798</name>
</gene>
<evidence type="ECO:0000313" key="3">
    <source>
        <dbReference type="EMBL" id="GBG08226.1"/>
    </source>
</evidence>
<dbReference type="Gene3D" id="2.60.120.260">
    <property type="entry name" value="Galactose-binding domain-like"/>
    <property type="match status" value="1"/>
</dbReference>
<dbReference type="AlphaFoldDB" id="A0A2R5ENF6"/>
<feature type="domain" description="SLH" evidence="2">
    <location>
        <begin position="470"/>
        <end position="527"/>
    </location>
</feature>
<dbReference type="PANTHER" id="PTHR43308:SF5">
    <property type="entry name" value="S-LAYER PROTEIN _ PEPTIDOGLYCAN ENDO-BETA-N-ACETYLGLUCOSAMINIDASE"/>
    <property type="match status" value="1"/>
</dbReference>
<dbReference type="PANTHER" id="PTHR43308">
    <property type="entry name" value="OUTER MEMBRANE PROTEIN ALPHA-RELATED"/>
    <property type="match status" value="1"/>
</dbReference>
<organism evidence="3 4">
    <name type="scientific">Paenibacillus agaridevorans</name>
    <dbReference type="NCBI Taxonomy" id="171404"/>
    <lineage>
        <taxon>Bacteria</taxon>
        <taxon>Bacillati</taxon>
        <taxon>Bacillota</taxon>
        <taxon>Bacilli</taxon>
        <taxon>Bacillales</taxon>
        <taxon>Paenibacillaceae</taxon>
        <taxon>Paenibacillus</taxon>
    </lineage>
</organism>